<evidence type="ECO:0000313" key="12">
    <source>
        <dbReference type="Proteomes" id="UP000562723"/>
    </source>
</evidence>
<keyword evidence="7 8" id="KW-0802">TPR repeat</keyword>
<accession>A0AAJ3FVD7</accession>
<feature type="domain" description="O-GlcNAc transferase C-terminal" evidence="10">
    <location>
        <begin position="259"/>
        <end position="411"/>
    </location>
</feature>
<dbReference type="InterPro" id="IPR019734">
    <property type="entry name" value="TPR_rpt"/>
</dbReference>
<comment type="pathway">
    <text evidence="1">Protein modification; protein glycosylation.</text>
</comment>
<sequence length="1149" mass="128142">MPKPLRGRLHKKTTSATSNRAADTRDLAQARRLSQQRPRDPQVWKDLGNLEFKAEPERALASFERALSLLPDDPQTLELVAKAAQKLGQADRAQALALQALGIEPDFAAGHHRLATLYFEKGQFAKALQHIERALDISPDDCRMQSRKGLVLNRLERYSEAIAVFDKLIVREPGDYSHWNNAANLYKDIGRLAKADEYYQKAVSLARRKDVLPYSNRLTSLHYDPERSRDYIFEVCKQWQSRFGPKSVPPRPEAQDRAPDRCLRIGLVSDGLRQHPVGNMIVGVLEKLPRHQFELFAYSTSQVCDHLTRRIRATVQQWLAIKHMDEHTLAQRIRDDRIDILIDLCGHNAGNRMGTMALQPAPLLVKWVGGLINTTGLDAIDYLLSDRIESPEGEDAYYTEKLIRLPDDYICYDPPPYTPDIKPLPALENGFITYGCFNNPTKVNDVLLAQWAKLMLATPASRLLLKGGAFGNSELREHVHGFMARQGIDPEHVLVEGPVGHKALLEAYNRIDIALDPWPYSGGLTTCEALLMGVPVVTLPGPTFAGRHSATHLVNAGFPELVVNSWDEYRQRVIGLAGDVKSLSTIRVHLRDVLMRSPVCDSRRFASHFSNAMRAIWQRYCEGKPPAALTLDTQGQARFGDEPDSVELQHPIAPLEEQGFSFKFQGKIVTLDHGATLVASAQFVELQRLGAFSTIAFDPASRVANAKQLGQMGELHHYPHAALGDGRAATLYACLDPGMSATLEPLGAPHPDSGSKVLARLALPTLKLDSINGLQSVDWLLLDNLSNSVAVIEHGTRRLADTLLVQARINFTPTHRQQPDMGLISKSLARLGFSFYRLNKLQHASHLPQDEHCVQLRASHLVCADALFLPDAARLASLSDNQRLKLAFILHTVYGVHDVATQLIAAMDSDLAQQYRQHCQGSSPSRPAAAAQRGEAGATGNDAPTPSAAQALIQEPQVTFPEEVAVYLRRIYSQASVILEYGSGGSTIIAARMPGKSVISVENDAHWAKNMQDWIASAELPSRPVIYPVDVGETGKWARPKNARAWKRFHTYPLKVWDEPFFQEPDVILIDGRFRIACFVTAYLRANKPMIVLFDDYLDRPHYHVVERLLAPTEFVGRMARFDLRPLTEVPRSELTWLVGSYNEVAYAE</sequence>
<dbReference type="AlphaFoldDB" id="A0AAJ3FVD7"/>
<name>A0AAJ3FVD7_9PSED</name>
<dbReference type="InterPro" id="IPR029063">
    <property type="entry name" value="SAM-dependent_MTases_sf"/>
</dbReference>
<dbReference type="RefSeq" id="WP_175360208.1">
    <property type="nucleotide sequence ID" value="NZ_JABFMS010000016.1"/>
</dbReference>
<evidence type="ECO:0000256" key="3">
    <source>
        <dbReference type="ARBA" id="ARBA00011970"/>
    </source>
</evidence>
<reference evidence="11 12" key="1">
    <citation type="journal article" date="2020" name="Front. Plant Sci.">
        <title>Isolation of Rhizosphere Bacteria That Improve Quality and Water Stress Tolerance in Greenhouse Ornamentals.</title>
        <authorList>
            <person name="Nordstedt N.P."/>
            <person name="Jones M.L."/>
        </authorList>
    </citation>
    <scope>NUCLEOTIDE SEQUENCE [LARGE SCALE GENOMIC DNA]</scope>
    <source>
        <strain evidence="11 12">C2F7</strain>
    </source>
</reference>
<evidence type="ECO:0000256" key="9">
    <source>
        <dbReference type="SAM" id="MobiDB-lite"/>
    </source>
</evidence>
<gene>
    <name evidence="11" type="ORF">HNO85_11800</name>
</gene>
<comment type="caution">
    <text evidence="11">The sequence shown here is derived from an EMBL/GenBank/DDBJ whole genome shotgun (WGS) entry which is preliminary data.</text>
</comment>
<dbReference type="Pfam" id="PF13181">
    <property type="entry name" value="TPR_8"/>
    <property type="match status" value="1"/>
</dbReference>
<feature type="repeat" description="TPR" evidence="8">
    <location>
        <begin position="108"/>
        <end position="141"/>
    </location>
</feature>
<dbReference type="SMART" id="SM00028">
    <property type="entry name" value="TPR"/>
    <property type="match status" value="5"/>
</dbReference>
<dbReference type="PROSITE" id="PS50293">
    <property type="entry name" value="TPR_REGION"/>
    <property type="match status" value="1"/>
</dbReference>
<dbReference type="Gene3D" id="3.40.50.11380">
    <property type="match status" value="1"/>
</dbReference>
<comment type="similarity">
    <text evidence="2">Belongs to the glycosyltransferase 41 family. O-GlcNAc transferase subfamily.</text>
</comment>
<dbReference type="InterPro" id="IPR029489">
    <property type="entry name" value="OGT/SEC/SPY_C"/>
</dbReference>
<dbReference type="Pfam" id="PF13844">
    <property type="entry name" value="Glyco_transf_41"/>
    <property type="match status" value="2"/>
</dbReference>
<keyword evidence="5" id="KW-0808">Transferase</keyword>
<dbReference type="PROSITE" id="PS50005">
    <property type="entry name" value="TPR"/>
    <property type="match status" value="3"/>
</dbReference>
<proteinExistence type="inferred from homology"/>
<organism evidence="11 12">
    <name type="scientific">Pseudomonas brassicacearum</name>
    <dbReference type="NCBI Taxonomy" id="930166"/>
    <lineage>
        <taxon>Bacteria</taxon>
        <taxon>Pseudomonadati</taxon>
        <taxon>Pseudomonadota</taxon>
        <taxon>Gammaproteobacteria</taxon>
        <taxon>Pseudomonadales</taxon>
        <taxon>Pseudomonadaceae</taxon>
        <taxon>Pseudomonas</taxon>
    </lineage>
</organism>
<dbReference type="Gene3D" id="1.25.40.10">
    <property type="entry name" value="Tetratricopeptide repeat domain"/>
    <property type="match status" value="2"/>
</dbReference>
<feature type="repeat" description="TPR" evidence="8">
    <location>
        <begin position="41"/>
        <end position="73"/>
    </location>
</feature>
<dbReference type="PANTHER" id="PTHR44835:SF1">
    <property type="entry name" value="PROTEIN O-GLCNAC TRANSFERASE"/>
    <property type="match status" value="1"/>
</dbReference>
<dbReference type="Gene3D" id="3.40.50.2000">
    <property type="entry name" value="Glycogen Phosphorylase B"/>
    <property type="match status" value="1"/>
</dbReference>
<feature type="domain" description="O-GlcNAc transferase C-terminal" evidence="10">
    <location>
        <begin position="428"/>
        <end position="607"/>
    </location>
</feature>
<feature type="repeat" description="TPR" evidence="8">
    <location>
        <begin position="176"/>
        <end position="209"/>
    </location>
</feature>
<feature type="compositionally biased region" description="Basic residues" evidence="9">
    <location>
        <begin position="1"/>
        <end position="13"/>
    </location>
</feature>
<feature type="region of interest" description="Disordered" evidence="9">
    <location>
        <begin position="916"/>
        <end position="946"/>
    </location>
</feature>
<keyword evidence="4" id="KW-0328">Glycosyltransferase</keyword>
<evidence type="ECO:0000256" key="4">
    <source>
        <dbReference type="ARBA" id="ARBA00022676"/>
    </source>
</evidence>
<evidence type="ECO:0000313" key="11">
    <source>
        <dbReference type="EMBL" id="NUT81627.1"/>
    </source>
</evidence>
<evidence type="ECO:0000256" key="8">
    <source>
        <dbReference type="PROSITE-ProRule" id="PRU00339"/>
    </source>
</evidence>
<evidence type="ECO:0000256" key="6">
    <source>
        <dbReference type="ARBA" id="ARBA00022737"/>
    </source>
</evidence>
<dbReference type="Pfam" id="PF14559">
    <property type="entry name" value="TPR_19"/>
    <property type="match status" value="1"/>
</dbReference>
<dbReference type="Gene3D" id="3.40.50.150">
    <property type="entry name" value="Vaccinia Virus protein VP39"/>
    <property type="match status" value="1"/>
</dbReference>
<evidence type="ECO:0000256" key="2">
    <source>
        <dbReference type="ARBA" id="ARBA00005386"/>
    </source>
</evidence>
<dbReference type="GO" id="GO:0097363">
    <property type="term" value="F:protein O-acetylglucosaminyltransferase activity"/>
    <property type="evidence" value="ECO:0007669"/>
    <property type="project" value="UniProtKB-EC"/>
</dbReference>
<feature type="compositionally biased region" description="Low complexity" evidence="9">
    <location>
        <begin position="920"/>
        <end position="940"/>
    </location>
</feature>
<dbReference type="EC" id="2.4.1.255" evidence="3"/>
<dbReference type="EMBL" id="JABFMS010000016">
    <property type="protein sequence ID" value="NUT81627.1"/>
    <property type="molecule type" value="Genomic_DNA"/>
</dbReference>
<dbReference type="InterPro" id="IPR051939">
    <property type="entry name" value="Glycosyltr_41/O-GlcNAc_trsf"/>
</dbReference>
<keyword evidence="6" id="KW-0677">Repeat</keyword>
<evidence type="ECO:0000259" key="10">
    <source>
        <dbReference type="Pfam" id="PF13844"/>
    </source>
</evidence>
<dbReference type="SUPFAM" id="SSF53756">
    <property type="entry name" value="UDP-Glycosyltransferase/glycogen phosphorylase"/>
    <property type="match status" value="1"/>
</dbReference>
<dbReference type="Proteomes" id="UP000562723">
    <property type="component" value="Unassembled WGS sequence"/>
</dbReference>
<evidence type="ECO:0000256" key="7">
    <source>
        <dbReference type="ARBA" id="ARBA00022803"/>
    </source>
</evidence>
<evidence type="ECO:0000256" key="1">
    <source>
        <dbReference type="ARBA" id="ARBA00004922"/>
    </source>
</evidence>
<feature type="region of interest" description="Disordered" evidence="9">
    <location>
        <begin position="1"/>
        <end position="42"/>
    </location>
</feature>
<protein>
    <recommendedName>
        <fullName evidence="3">protein O-GlcNAc transferase</fullName>
        <ecNumber evidence="3">2.4.1.255</ecNumber>
    </recommendedName>
</protein>
<evidence type="ECO:0000256" key="5">
    <source>
        <dbReference type="ARBA" id="ARBA00022679"/>
    </source>
</evidence>
<dbReference type="InterPro" id="IPR011990">
    <property type="entry name" value="TPR-like_helical_dom_sf"/>
</dbReference>
<dbReference type="SUPFAM" id="SSF48452">
    <property type="entry name" value="TPR-like"/>
    <property type="match status" value="1"/>
</dbReference>
<dbReference type="PANTHER" id="PTHR44835">
    <property type="entry name" value="UDP-N-ACETYLGLUCOSAMINE--PEPTIDE N-ACETYLGLUCOSAMINYLTRANSFERASE SPINDLY-RELATED"/>
    <property type="match status" value="1"/>
</dbReference>